<dbReference type="Gene3D" id="1.10.10.60">
    <property type="entry name" value="Homeodomain-like"/>
    <property type="match status" value="1"/>
</dbReference>
<evidence type="ECO:0000259" key="18">
    <source>
        <dbReference type="PROSITE" id="PS50110"/>
    </source>
</evidence>
<name>A0A953LZM1_9BACT</name>
<dbReference type="GO" id="GO:0043565">
    <property type="term" value="F:sequence-specific DNA binding"/>
    <property type="evidence" value="ECO:0007669"/>
    <property type="project" value="InterPro"/>
</dbReference>
<feature type="domain" description="Response regulatory" evidence="18">
    <location>
        <begin position="4"/>
        <end position="116"/>
    </location>
</feature>
<dbReference type="InterPro" id="IPR001789">
    <property type="entry name" value="Sig_transdc_resp-reg_receiver"/>
</dbReference>
<dbReference type="GO" id="GO:0000160">
    <property type="term" value="P:phosphorelay signal transduction system"/>
    <property type="evidence" value="ECO:0007669"/>
    <property type="project" value="UniProtKB-KW"/>
</dbReference>
<evidence type="ECO:0000256" key="12">
    <source>
        <dbReference type="ARBA" id="ARBA00023163"/>
    </source>
</evidence>
<dbReference type="Pfam" id="PF00072">
    <property type="entry name" value="Response_reg"/>
    <property type="match status" value="1"/>
</dbReference>
<dbReference type="GO" id="GO:0005737">
    <property type="term" value="C:cytoplasm"/>
    <property type="evidence" value="ECO:0007669"/>
    <property type="project" value="UniProtKB-SubCell"/>
</dbReference>
<feature type="domain" description="Sigma-54 factor interaction" evidence="17">
    <location>
        <begin position="140"/>
        <end position="369"/>
    </location>
</feature>
<organism evidence="19 20">
    <name type="scientific">Candidatus Nitrobium versatile</name>
    <dbReference type="NCBI Taxonomy" id="2884831"/>
    <lineage>
        <taxon>Bacteria</taxon>
        <taxon>Pseudomonadati</taxon>
        <taxon>Nitrospirota</taxon>
        <taxon>Nitrospiria</taxon>
        <taxon>Nitrospirales</taxon>
        <taxon>Nitrospiraceae</taxon>
        <taxon>Candidatus Nitrobium</taxon>
    </lineage>
</organism>
<evidence type="ECO:0000256" key="15">
    <source>
        <dbReference type="ARBA" id="ARBA00031910"/>
    </source>
</evidence>
<proteinExistence type="predicted"/>
<dbReference type="PANTHER" id="PTHR32071:SF95">
    <property type="entry name" value="DNA-BINDING TRANSCRIPTIONAL REGULATOR NTRC"/>
    <property type="match status" value="1"/>
</dbReference>
<dbReference type="EMBL" id="JAIOIV010000044">
    <property type="protein sequence ID" value="MBZ0155764.1"/>
    <property type="molecule type" value="Genomic_DNA"/>
</dbReference>
<dbReference type="PRINTS" id="PR01590">
    <property type="entry name" value="HTHFIS"/>
</dbReference>
<dbReference type="InterPro" id="IPR058031">
    <property type="entry name" value="AAA_lid_NorR"/>
</dbReference>
<evidence type="ECO:0000256" key="2">
    <source>
        <dbReference type="ARBA" id="ARBA00019059"/>
    </source>
</evidence>
<reference evidence="19" key="2">
    <citation type="submission" date="2021-08" db="EMBL/GenBank/DDBJ databases">
        <authorList>
            <person name="Dalcin Martins P."/>
        </authorList>
    </citation>
    <scope>NUCLEOTIDE SEQUENCE</scope>
    <source>
        <strain evidence="19">MAG_39</strain>
    </source>
</reference>
<evidence type="ECO:0000256" key="14">
    <source>
        <dbReference type="ARBA" id="ARBA00029881"/>
    </source>
</evidence>
<dbReference type="FunFam" id="3.40.50.300:FF:000006">
    <property type="entry name" value="DNA-binding transcriptional regulator NtrC"/>
    <property type="match status" value="1"/>
</dbReference>
<dbReference type="SMART" id="SM00448">
    <property type="entry name" value="REC"/>
    <property type="match status" value="1"/>
</dbReference>
<evidence type="ECO:0000256" key="10">
    <source>
        <dbReference type="ARBA" id="ARBA00023125"/>
    </source>
</evidence>
<dbReference type="Pfam" id="PF00158">
    <property type="entry name" value="Sigma54_activat"/>
    <property type="match status" value="1"/>
</dbReference>
<evidence type="ECO:0000256" key="6">
    <source>
        <dbReference type="ARBA" id="ARBA00022741"/>
    </source>
</evidence>
<keyword evidence="13" id="KW-0535">Nitrogen fixation</keyword>
<evidence type="ECO:0000313" key="20">
    <source>
        <dbReference type="Proteomes" id="UP000705867"/>
    </source>
</evidence>
<keyword evidence="8" id="KW-0902">Two-component regulatory system</keyword>
<evidence type="ECO:0000256" key="4">
    <source>
        <dbReference type="ARBA" id="ARBA00022491"/>
    </source>
</evidence>
<dbReference type="SUPFAM" id="SSF52172">
    <property type="entry name" value="CheY-like"/>
    <property type="match status" value="1"/>
</dbReference>
<evidence type="ECO:0000256" key="16">
    <source>
        <dbReference type="PROSITE-ProRule" id="PRU00169"/>
    </source>
</evidence>
<dbReference type="AlphaFoldDB" id="A0A953LZM1"/>
<dbReference type="InterPro" id="IPR011006">
    <property type="entry name" value="CheY-like_superfamily"/>
</dbReference>
<dbReference type="PROSITE" id="PS00676">
    <property type="entry name" value="SIGMA54_INTERACT_2"/>
    <property type="match status" value="1"/>
</dbReference>
<protein>
    <recommendedName>
        <fullName evidence="2">DNA-binding transcriptional regulator NtrC</fullName>
    </recommendedName>
    <alternativeName>
        <fullName evidence="14">Nitrogen regulation protein NR(I)</fullName>
    </alternativeName>
    <alternativeName>
        <fullName evidence="15">Nitrogen regulator I</fullName>
    </alternativeName>
</protein>
<dbReference type="InterPro" id="IPR025662">
    <property type="entry name" value="Sigma_54_int_dom_ATP-bd_1"/>
</dbReference>
<dbReference type="InterPro" id="IPR025944">
    <property type="entry name" value="Sigma_54_int_dom_CS"/>
</dbReference>
<dbReference type="InterPro" id="IPR002197">
    <property type="entry name" value="HTH_Fis"/>
</dbReference>
<dbReference type="SMART" id="SM00382">
    <property type="entry name" value="AAA"/>
    <property type="match status" value="1"/>
</dbReference>
<dbReference type="SUPFAM" id="SSF46689">
    <property type="entry name" value="Homeodomain-like"/>
    <property type="match status" value="1"/>
</dbReference>
<evidence type="ECO:0000256" key="7">
    <source>
        <dbReference type="ARBA" id="ARBA00022840"/>
    </source>
</evidence>
<dbReference type="PROSITE" id="PS50110">
    <property type="entry name" value="RESPONSE_REGULATORY"/>
    <property type="match status" value="1"/>
</dbReference>
<keyword evidence="11" id="KW-0010">Activator</keyword>
<dbReference type="PROSITE" id="PS00688">
    <property type="entry name" value="SIGMA54_INTERACT_3"/>
    <property type="match status" value="1"/>
</dbReference>
<feature type="modified residue" description="4-aspartylphosphate" evidence="16">
    <location>
        <position position="51"/>
    </location>
</feature>
<dbReference type="GO" id="GO:0005524">
    <property type="term" value="F:ATP binding"/>
    <property type="evidence" value="ECO:0007669"/>
    <property type="project" value="UniProtKB-KW"/>
</dbReference>
<accession>A0A953LZM1</accession>
<comment type="caution">
    <text evidence="19">The sequence shown here is derived from an EMBL/GenBank/DDBJ whole genome shotgun (WGS) entry which is preliminary data.</text>
</comment>
<evidence type="ECO:0000256" key="13">
    <source>
        <dbReference type="ARBA" id="ARBA00023231"/>
    </source>
</evidence>
<dbReference type="Gene3D" id="3.40.50.2300">
    <property type="match status" value="1"/>
</dbReference>
<dbReference type="Gene3D" id="3.40.50.300">
    <property type="entry name" value="P-loop containing nucleotide triphosphate hydrolases"/>
    <property type="match status" value="1"/>
</dbReference>
<dbReference type="InterPro" id="IPR009057">
    <property type="entry name" value="Homeodomain-like_sf"/>
</dbReference>
<sequence>MSKKILVIDDDESVIWVIKKALGPLGHEIEAKTSVREGVRACGEHKLILLDLMLPDGNGIDALKEIRDLNPEVHVIIVTAHGRMESAIDAMKEGAYDYLEKPFDIEELKIVVEKAFRDIALREELLTLRQGKEESSPHQIIGKSKGILKIFKEIGRIAPKDVTVLVTGESGTGKELVARAIHNNSKRKYGPFVAINSASIPRELLEAELFGWERGAFTGAVERTEGKIQSANGGTLFLDEISELDIDLQAKLLRFLQEKEYSMLGSNKVVRADVRIIGATNRDLRECVRKGQFRKDLYYRFNVIEIKLPPLRERREDIVPLARHFLAEAVKTLELPPKELSADAEKSLLEFDWPGNVRELENTMKRASLLSKGSVIGRRDLFAGDYALCSIKEFLEGKLDGFLNKMTQLESSNLYETVLSEVEKALFSIVLKETGGNQVRAAKVLGINRNTLSKKIREYRLI</sequence>
<gene>
    <name evidence="19" type="ORF">K8I29_06045</name>
</gene>
<dbReference type="PANTHER" id="PTHR32071">
    <property type="entry name" value="TRANSCRIPTIONAL REGULATORY PROTEIN"/>
    <property type="match status" value="1"/>
</dbReference>
<dbReference type="InterPro" id="IPR002078">
    <property type="entry name" value="Sigma_54_int"/>
</dbReference>
<evidence type="ECO:0000256" key="9">
    <source>
        <dbReference type="ARBA" id="ARBA00023015"/>
    </source>
</evidence>
<dbReference type="InterPro" id="IPR025943">
    <property type="entry name" value="Sigma_54_int_dom_ATP-bd_2"/>
</dbReference>
<dbReference type="InterPro" id="IPR003593">
    <property type="entry name" value="AAA+_ATPase"/>
</dbReference>
<keyword evidence="3" id="KW-0963">Cytoplasm</keyword>
<dbReference type="Pfam" id="PF25601">
    <property type="entry name" value="AAA_lid_14"/>
    <property type="match status" value="1"/>
</dbReference>
<dbReference type="FunFam" id="1.10.8.60:FF:000014">
    <property type="entry name" value="DNA-binding transcriptional regulator NtrC"/>
    <property type="match status" value="1"/>
</dbReference>
<keyword evidence="6" id="KW-0547">Nucleotide-binding</keyword>
<evidence type="ECO:0000256" key="11">
    <source>
        <dbReference type="ARBA" id="ARBA00023159"/>
    </source>
</evidence>
<dbReference type="GO" id="GO:0006355">
    <property type="term" value="P:regulation of DNA-templated transcription"/>
    <property type="evidence" value="ECO:0007669"/>
    <property type="project" value="InterPro"/>
</dbReference>
<evidence type="ECO:0000256" key="8">
    <source>
        <dbReference type="ARBA" id="ARBA00023012"/>
    </source>
</evidence>
<keyword evidence="12" id="KW-0804">Transcription</keyword>
<reference evidence="19" key="1">
    <citation type="journal article" date="2021" name="bioRxiv">
        <title>Unraveling nitrogen, sulfur and carbon metabolic pathways and microbial community transcriptional responses to substrate deprivation and toxicity stresses in a bioreactor mimicking anoxic brackish coastal sediment conditions.</title>
        <authorList>
            <person name="Martins P.D."/>
            <person name="Echeveste M.J."/>
            <person name="Arshad A."/>
            <person name="Kurth J."/>
            <person name="Ouboter H."/>
            <person name="Jetten M.S.M."/>
            <person name="Welte C.U."/>
        </authorList>
    </citation>
    <scope>NUCLEOTIDE SEQUENCE</scope>
    <source>
        <strain evidence="19">MAG_39</strain>
    </source>
</reference>
<evidence type="ECO:0000313" key="19">
    <source>
        <dbReference type="EMBL" id="MBZ0155764.1"/>
    </source>
</evidence>
<keyword evidence="7" id="KW-0067">ATP-binding</keyword>
<comment type="subcellular location">
    <subcellularLocation>
        <location evidence="1">Cytoplasm</location>
    </subcellularLocation>
</comment>
<dbReference type="PROSITE" id="PS50045">
    <property type="entry name" value="SIGMA54_INTERACT_4"/>
    <property type="match status" value="1"/>
</dbReference>
<dbReference type="InterPro" id="IPR027417">
    <property type="entry name" value="P-loop_NTPase"/>
</dbReference>
<dbReference type="PROSITE" id="PS00675">
    <property type="entry name" value="SIGMA54_INTERACT_1"/>
    <property type="match status" value="1"/>
</dbReference>
<keyword evidence="9" id="KW-0805">Transcription regulation</keyword>
<dbReference type="Gene3D" id="1.10.8.60">
    <property type="match status" value="1"/>
</dbReference>
<evidence type="ECO:0000256" key="1">
    <source>
        <dbReference type="ARBA" id="ARBA00004496"/>
    </source>
</evidence>
<evidence type="ECO:0000259" key="17">
    <source>
        <dbReference type="PROSITE" id="PS50045"/>
    </source>
</evidence>
<keyword evidence="5 16" id="KW-0597">Phosphoprotein</keyword>
<evidence type="ECO:0000256" key="5">
    <source>
        <dbReference type="ARBA" id="ARBA00022553"/>
    </source>
</evidence>
<dbReference type="Pfam" id="PF02954">
    <property type="entry name" value="HTH_8"/>
    <property type="match status" value="1"/>
</dbReference>
<keyword evidence="4" id="KW-0678">Repressor</keyword>
<evidence type="ECO:0000256" key="3">
    <source>
        <dbReference type="ARBA" id="ARBA00022490"/>
    </source>
</evidence>
<dbReference type="SUPFAM" id="SSF52540">
    <property type="entry name" value="P-loop containing nucleoside triphosphate hydrolases"/>
    <property type="match status" value="1"/>
</dbReference>
<keyword evidence="10" id="KW-0238">DNA-binding</keyword>
<dbReference type="Proteomes" id="UP000705867">
    <property type="component" value="Unassembled WGS sequence"/>
</dbReference>
<dbReference type="CDD" id="cd00009">
    <property type="entry name" value="AAA"/>
    <property type="match status" value="1"/>
</dbReference>